<keyword evidence="1" id="KW-0812">Transmembrane</keyword>
<feature type="transmembrane region" description="Helical" evidence="1">
    <location>
        <begin position="495"/>
        <end position="515"/>
    </location>
</feature>
<dbReference type="AlphaFoldDB" id="A0A383RCG5"/>
<feature type="transmembrane region" description="Helical" evidence="1">
    <location>
        <begin position="642"/>
        <end position="662"/>
    </location>
</feature>
<gene>
    <name evidence="2" type="ORF">PBLR_12803</name>
</gene>
<evidence type="ECO:0000256" key="1">
    <source>
        <dbReference type="SAM" id="Phobius"/>
    </source>
</evidence>
<reference evidence="3" key="1">
    <citation type="submission" date="2018-08" db="EMBL/GenBank/DDBJ databases">
        <authorList>
            <person name="Chevrot R."/>
        </authorList>
    </citation>
    <scope>NUCLEOTIDE SEQUENCE [LARGE SCALE GENOMIC DNA]</scope>
</reference>
<dbReference type="EMBL" id="LS992241">
    <property type="protein sequence ID" value="SYX84381.1"/>
    <property type="molecule type" value="Genomic_DNA"/>
</dbReference>
<evidence type="ECO:0000313" key="2">
    <source>
        <dbReference type="EMBL" id="SYX84381.1"/>
    </source>
</evidence>
<accession>A0A383RCG5</accession>
<name>A0A383RCG5_PAEAL</name>
<keyword evidence="1" id="KW-0472">Membrane</keyword>
<feature type="transmembrane region" description="Helical" evidence="1">
    <location>
        <begin position="392"/>
        <end position="411"/>
    </location>
</feature>
<dbReference type="RefSeq" id="WP_138186318.1">
    <property type="nucleotide sequence ID" value="NZ_LS992241.1"/>
</dbReference>
<evidence type="ECO:0008006" key="4">
    <source>
        <dbReference type="Google" id="ProtNLM"/>
    </source>
</evidence>
<feature type="transmembrane region" description="Helical" evidence="1">
    <location>
        <begin position="98"/>
        <end position="116"/>
    </location>
</feature>
<dbReference type="Proteomes" id="UP000304148">
    <property type="component" value="Chromosome"/>
</dbReference>
<feature type="transmembrane region" description="Helical" evidence="1">
    <location>
        <begin position="122"/>
        <end position="139"/>
    </location>
</feature>
<proteinExistence type="predicted"/>
<keyword evidence="1" id="KW-1133">Transmembrane helix</keyword>
<protein>
    <recommendedName>
        <fullName evidence="4">GTPase SAR1</fullName>
    </recommendedName>
</protein>
<organism evidence="2 3">
    <name type="scientific">Paenibacillus alvei</name>
    <name type="common">Bacillus alvei</name>
    <dbReference type="NCBI Taxonomy" id="44250"/>
    <lineage>
        <taxon>Bacteria</taxon>
        <taxon>Bacillati</taxon>
        <taxon>Bacillota</taxon>
        <taxon>Bacilli</taxon>
        <taxon>Bacillales</taxon>
        <taxon>Paenibacillaceae</taxon>
        <taxon>Paenibacillus</taxon>
    </lineage>
</organism>
<sequence>MLVSSLLLWIASGAIAVSFMLWMLSRKLISTGIAENKVRAHGNQNGVKALTQLYKKLLRDVYRWSMSVPVLKKKTASLRQQLAPLYSYDEWLLRERTASILLGSGIAILIALSIFVSFDQNLLSWIMLIVVLSVAESLYRDVMITRAEVKLLHLSSMSIGHMRHAYHRYKMVDAALEDTIERAHPMLVPHLQRIAKLISDPDSDSAMAAYEDAAPNRYYKMLGGLSKLVAEYGDPKGTDGSSYLKGLAMIVREMQTELVMRARLDYLLGGLKAIAVIPVLFTDPLERWATTYFPSMELFYHSKLGWCLQLTVFCSVLMCHRILQQLHWRSAMAEEQSQHIGWIKRVLEQRTIRRLLDVWVNSRQIESLKRAQRLLHEANESMTLRHYYGRRFLHAIITCGICFMLIVSLHLGSTQWIWNQLNTKSLEAGLSMELTKQWIQSSNPEIGSHGLQLALKAAILKEHPDWSFQRIEQSTRPLVPLAIYDREMKVSWWEVLLPFAAGWGAYYAFVIILRIHIRIRHLDLRTEISQMQSLCMLLRAFERMTAESMMEWMSRCTTIFRRPLQVCLLNWESGSDHALQQLRIHAPYPDFVRLVDKLELAHNHIPLYEAFDDAEQDWFYEQDMLRQHYETSIEAKAGWGRWLGFAPMYALIFLYLVVPLVWMSAEQMRSSFEQIRSL</sequence>
<feature type="transmembrane region" description="Helical" evidence="1">
    <location>
        <begin position="6"/>
        <end position="24"/>
    </location>
</feature>
<evidence type="ECO:0000313" key="3">
    <source>
        <dbReference type="Proteomes" id="UP000304148"/>
    </source>
</evidence>